<evidence type="ECO:0000256" key="20">
    <source>
        <dbReference type="ARBA" id="ARBA00049344"/>
    </source>
</evidence>
<dbReference type="InterPro" id="IPR012171">
    <property type="entry name" value="Fatty_acid_desaturase"/>
</dbReference>
<evidence type="ECO:0000313" key="25">
    <source>
        <dbReference type="Proteomes" id="UP000008912"/>
    </source>
</evidence>
<dbReference type="PROSITE" id="PS50255">
    <property type="entry name" value="CYTOCHROME_B5_2"/>
    <property type="match status" value="1"/>
</dbReference>
<keyword evidence="11" id="KW-0275">Fatty acid biosynthesis</keyword>
<dbReference type="PANTHER" id="PTHR19353">
    <property type="entry name" value="FATTY ACID DESATURASE 2"/>
    <property type="match status" value="1"/>
</dbReference>
<keyword evidence="4" id="KW-0444">Lipid biosynthesis</keyword>
<evidence type="ECO:0000256" key="17">
    <source>
        <dbReference type="ARBA" id="ARBA00047965"/>
    </source>
</evidence>
<dbReference type="EC" id="1.14.19.3" evidence="12"/>
<evidence type="ECO:0000256" key="14">
    <source>
        <dbReference type="ARBA" id="ARBA00042828"/>
    </source>
</evidence>
<comment type="catalytic activity">
    <reaction evidence="19">
        <text>(9Z,12Z,15Z,18Z,21Z)-tetracosapentaenoyl-CoA + 2 Fe(II)-[cytochrome b5] + O2 + 2 H(+) = (6Z,9Z,12Z,15Z,18Z,21Z)-tetracosahexaenoyl-CoA + 2 Fe(III)-[cytochrome b5] + 2 H2O</text>
        <dbReference type="Rhea" id="RHEA:36999"/>
        <dbReference type="Rhea" id="RHEA-COMP:10438"/>
        <dbReference type="Rhea" id="RHEA-COMP:10439"/>
        <dbReference type="ChEBI" id="CHEBI:15377"/>
        <dbReference type="ChEBI" id="CHEBI:15378"/>
        <dbReference type="ChEBI" id="CHEBI:15379"/>
        <dbReference type="ChEBI" id="CHEBI:29033"/>
        <dbReference type="ChEBI" id="CHEBI:29034"/>
        <dbReference type="ChEBI" id="CHEBI:74083"/>
        <dbReference type="ChEBI" id="CHEBI:74086"/>
    </reaction>
    <physiologicalReaction direction="left-to-right" evidence="19">
        <dbReference type="Rhea" id="RHEA:37000"/>
    </physiologicalReaction>
</comment>
<evidence type="ECO:0000256" key="12">
    <source>
        <dbReference type="ARBA" id="ARBA00038914"/>
    </source>
</evidence>
<evidence type="ECO:0000313" key="24">
    <source>
        <dbReference type="Ensembl" id="ENSAMEP00000043845.1"/>
    </source>
</evidence>
<evidence type="ECO:0000256" key="6">
    <source>
        <dbReference type="ARBA" id="ARBA00022832"/>
    </source>
</evidence>
<evidence type="ECO:0000256" key="15">
    <source>
        <dbReference type="ARBA" id="ARBA00047680"/>
    </source>
</evidence>
<keyword evidence="7 22" id="KW-1133">Transmembrane helix</keyword>
<dbReference type="SMART" id="SM01117">
    <property type="entry name" value="Cyt-b5"/>
    <property type="match status" value="1"/>
</dbReference>
<feature type="compositionally biased region" description="Pro residues" evidence="21">
    <location>
        <begin position="249"/>
        <end position="260"/>
    </location>
</feature>
<feature type="region of interest" description="Disordered" evidence="21">
    <location>
        <begin position="248"/>
        <end position="316"/>
    </location>
</feature>
<evidence type="ECO:0000256" key="13">
    <source>
        <dbReference type="ARBA" id="ARBA00039476"/>
    </source>
</evidence>
<keyword evidence="10 22" id="KW-0472">Membrane</keyword>
<dbReference type="Ensembl" id="ENSAMET00000029553.1">
    <property type="protein sequence ID" value="ENSAMEP00000043845.1"/>
    <property type="gene ID" value="ENSAMEG00000016725.2"/>
</dbReference>
<dbReference type="SUPFAM" id="SSF55856">
    <property type="entry name" value="Cytochrome b5-like heme/steroid binding domain"/>
    <property type="match status" value="1"/>
</dbReference>
<reference evidence="24" key="2">
    <citation type="submission" date="2025-08" db="UniProtKB">
        <authorList>
            <consortium name="Ensembl"/>
        </authorList>
    </citation>
    <scope>IDENTIFICATION</scope>
</reference>
<dbReference type="AlphaFoldDB" id="A0A7N5KQ70"/>
<name>A0A7N5KQ70_AILME</name>
<keyword evidence="8" id="KW-0560">Oxidoreductase</keyword>
<reference evidence="24" key="3">
    <citation type="submission" date="2025-09" db="UniProtKB">
        <authorList>
            <consortium name="Ensembl"/>
        </authorList>
    </citation>
    <scope>IDENTIFICATION</scope>
</reference>
<comment type="catalytic activity">
    <reaction evidence="20">
        <text>(9Z,12Z,15Z)-octadecatrienoyl-CoA + 2 Fe(II)-[cytochrome b5] + O2 + 2 H(+) = (6Z,9Z,12Z,15Z)-octadecatetraenoyl-CoA + 2 Fe(III)-[cytochrome b5] + 2 H2O</text>
        <dbReference type="Rhea" id="RHEA:47144"/>
        <dbReference type="Rhea" id="RHEA-COMP:10438"/>
        <dbReference type="Rhea" id="RHEA-COMP:10439"/>
        <dbReference type="ChEBI" id="CHEBI:15377"/>
        <dbReference type="ChEBI" id="CHEBI:15378"/>
        <dbReference type="ChEBI" id="CHEBI:15379"/>
        <dbReference type="ChEBI" id="CHEBI:29033"/>
        <dbReference type="ChEBI" id="CHEBI:29034"/>
        <dbReference type="ChEBI" id="CHEBI:71489"/>
        <dbReference type="ChEBI" id="CHEBI:74034"/>
        <dbReference type="EC" id="1.14.19.3"/>
    </reaction>
    <physiologicalReaction direction="left-to-right" evidence="20">
        <dbReference type="Rhea" id="RHEA:47145"/>
    </physiologicalReaction>
</comment>
<evidence type="ECO:0000256" key="2">
    <source>
        <dbReference type="ARBA" id="ARBA00005105"/>
    </source>
</evidence>
<evidence type="ECO:0000256" key="22">
    <source>
        <dbReference type="SAM" id="Phobius"/>
    </source>
</evidence>
<evidence type="ECO:0000256" key="7">
    <source>
        <dbReference type="ARBA" id="ARBA00022989"/>
    </source>
</evidence>
<gene>
    <name evidence="24" type="primary">FADS2</name>
</gene>
<evidence type="ECO:0000256" key="21">
    <source>
        <dbReference type="SAM" id="MobiDB-lite"/>
    </source>
</evidence>
<evidence type="ECO:0000256" key="10">
    <source>
        <dbReference type="ARBA" id="ARBA00023136"/>
    </source>
</evidence>
<comment type="catalytic activity">
    <reaction evidence="15">
        <text>(11Z,14Z)-eicosadienoyl-CoA + 2 Fe(II)-[cytochrome b5] + O2 + 2 H(+) = (8Z,11Z,14Z)-eicosatrienoyl-CoA + 2 Fe(III)-[cytochrome b5] + 2 H2O</text>
        <dbReference type="Rhea" id="RHEA:39567"/>
        <dbReference type="Rhea" id="RHEA-COMP:10438"/>
        <dbReference type="Rhea" id="RHEA-COMP:10439"/>
        <dbReference type="ChEBI" id="CHEBI:15377"/>
        <dbReference type="ChEBI" id="CHEBI:15378"/>
        <dbReference type="ChEBI" id="CHEBI:15379"/>
        <dbReference type="ChEBI" id="CHEBI:29033"/>
        <dbReference type="ChEBI" id="CHEBI:29034"/>
        <dbReference type="ChEBI" id="CHEBI:74264"/>
        <dbReference type="ChEBI" id="CHEBI:76410"/>
    </reaction>
    <physiologicalReaction direction="left-to-right" evidence="15">
        <dbReference type="Rhea" id="RHEA:39568"/>
    </physiologicalReaction>
</comment>
<evidence type="ECO:0000256" key="18">
    <source>
        <dbReference type="ARBA" id="ARBA00048089"/>
    </source>
</evidence>
<comment type="pathway">
    <text evidence="2">Lipid metabolism; polyunsaturated fatty acid biosynthesis.</text>
</comment>
<evidence type="ECO:0000256" key="9">
    <source>
        <dbReference type="ARBA" id="ARBA00023098"/>
    </source>
</evidence>
<reference evidence="24 25" key="1">
    <citation type="journal article" date="2010" name="Nature">
        <title>The sequence and de novo assembly of the giant panda genome.</title>
        <authorList>
            <person name="Li R."/>
            <person name="Fan W."/>
            <person name="Tian G."/>
            <person name="Zhu H."/>
            <person name="He L."/>
            <person name="Cai J."/>
            <person name="Huang Q."/>
            <person name="Cai Q."/>
            <person name="Li B."/>
            <person name="Bai Y."/>
            <person name="Zhang Z."/>
            <person name="Zhang Y."/>
            <person name="Wang W."/>
            <person name="Li J."/>
            <person name="Wei F."/>
            <person name="Li H."/>
            <person name="Jian M."/>
            <person name="Li J."/>
            <person name="Zhang Z."/>
            <person name="Nielsen R."/>
            <person name="Li D."/>
            <person name="Gu W."/>
            <person name="Yang Z."/>
            <person name="Xuan Z."/>
            <person name="Ryder O.A."/>
            <person name="Leung F.C."/>
            <person name="Zhou Y."/>
            <person name="Cao J."/>
            <person name="Sun X."/>
            <person name="Fu Y."/>
            <person name="Fang X."/>
            <person name="Guo X."/>
            <person name="Wang B."/>
            <person name="Hou R."/>
            <person name="Shen F."/>
            <person name="Mu B."/>
            <person name="Ni P."/>
            <person name="Lin R."/>
            <person name="Qian W."/>
            <person name="Wang G."/>
            <person name="Yu C."/>
            <person name="Nie W."/>
            <person name="Wang J."/>
            <person name="Wu Z."/>
            <person name="Liang H."/>
            <person name="Min J."/>
            <person name="Wu Q."/>
            <person name="Cheng S."/>
            <person name="Ruan J."/>
            <person name="Wang M."/>
            <person name="Shi Z."/>
            <person name="Wen M."/>
            <person name="Liu B."/>
            <person name="Ren X."/>
            <person name="Zheng H."/>
            <person name="Dong D."/>
            <person name="Cook K."/>
            <person name="Shan G."/>
            <person name="Zhang H."/>
            <person name="Kosiol C."/>
            <person name="Xie X."/>
            <person name="Lu Z."/>
            <person name="Zheng H."/>
            <person name="Li Y."/>
            <person name="Steiner C.C."/>
            <person name="Lam T.T."/>
            <person name="Lin S."/>
            <person name="Zhang Q."/>
            <person name="Li G."/>
            <person name="Tian J."/>
            <person name="Gong T."/>
            <person name="Liu H."/>
            <person name="Zhang D."/>
            <person name="Fang L."/>
            <person name="Ye C."/>
            <person name="Zhang J."/>
            <person name="Hu W."/>
            <person name="Xu A."/>
            <person name="Ren Y."/>
            <person name="Zhang G."/>
            <person name="Bruford M.W."/>
            <person name="Li Q."/>
            <person name="Ma L."/>
            <person name="Guo Y."/>
            <person name="An N."/>
            <person name="Hu Y."/>
            <person name="Zheng Y."/>
            <person name="Shi Y."/>
            <person name="Li Z."/>
            <person name="Liu Q."/>
            <person name="Chen Y."/>
            <person name="Zhao J."/>
            <person name="Qu N."/>
            <person name="Zhao S."/>
            <person name="Tian F."/>
            <person name="Wang X."/>
            <person name="Wang H."/>
            <person name="Xu L."/>
            <person name="Liu X."/>
            <person name="Vinar T."/>
            <person name="Wang Y."/>
            <person name="Lam T.W."/>
            <person name="Yiu S.M."/>
            <person name="Liu S."/>
            <person name="Zhang H."/>
            <person name="Li D."/>
            <person name="Huang Y."/>
            <person name="Wang X."/>
            <person name="Yang G."/>
            <person name="Jiang Z."/>
            <person name="Wang J."/>
            <person name="Qin N."/>
            <person name="Li L."/>
            <person name="Li J."/>
            <person name="Bolund L."/>
            <person name="Kristiansen K."/>
            <person name="Wong G.K."/>
            <person name="Olson M."/>
            <person name="Zhang X."/>
            <person name="Li S."/>
            <person name="Yang H."/>
            <person name="Wang J."/>
            <person name="Wang J."/>
        </authorList>
    </citation>
    <scope>NUCLEOTIDE SEQUENCE [LARGE SCALE GENOMIC DNA]</scope>
</reference>
<evidence type="ECO:0000256" key="11">
    <source>
        <dbReference type="ARBA" id="ARBA00023160"/>
    </source>
</evidence>
<dbReference type="Pfam" id="PF00173">
    <property type="entry name" value="Cyt-b5"/>
    <property type="match status" value="1"/>
</dbReference>
<evidence type="ECO:0000256" key="19">
    <source>
        <dbReference type="ARBA" id="ARBA00048147"/>
    </source>
</evidence>
<feature type="transmembrane region" description="Helical" evidence="22">
    <location>
        <begin position="157"/>
        <end position="179"/>
    </location>
</feature>
<comment type="catalytic activity">
    <reaction evidence="17">
        <text>(9Z,12Z)-octadecadienoyl-CoA + 2 Fe(II)-[cytochrome b5] + O2 + 2 H(+) = (6Z,9Z,12Z)-octadecatrienoyl-CoA + 2 Fe(III)-[cytochrome b5] + 2 H2O</text>
        <dbReference type="Rhea" id="RHEA:47140"/>
        <dbReference type="Rhea" id="RHEA-COMP:10438"/>
        <dbReference type="Rhea" id="RHEA-COMP:10439"/>
        <dbReference type="ChEBI" id="CHEBI:15377"/>
        <dbReference type="ChEBI" id="CHEBI:15378"/>
        <dbReference type="ChEBI" id="CHEBI:15379"/>
        <dbReference type="ChEBI" id="CHEBI:29033"/>
        <dbReference type="ChEBI" id="CHEBI:29034"/>
        <dbReference type="ChEBI" id="CHEBI:57363"/>
        <dbReference type="ChEBI" id="CHEBI:57383"/>
        <dbReference type="EC" id="1.14.19.3"/>
    </reaction>
    <physiologicalReaction direction="left-to-right" evidence="17">
        <dbReference type="Rhea" id="RHEA:47141"/>
    </physiologicalReaction>
</comment>
<evidence type="ECO:0000256" key="1">
    <source>
        <dbReference type="ARBA" id="ARBA00004141"/>
    </source>
</evidence>
<evidence type="ECO:0000256" key="16">
    <source>
        <dbReference type="ARBA" id="ARBA00047705"/>
    </source>
</evidence>
<dbReference type="GO" id="GO:0016020">
    <property type="term" value="C:membrane"/>
    <property type="evidence" value="ECO:0007669"/>
    <property type="project" value="UniProtKB-SubCell"/>
</dbReference>
<feature type="domain" description="Cytochrome b5 heme-binding" evidence="23">
    <location>
        <begin position="18"/>
        <end position="95"/>
    </location>
</feature>
<comment type="catalytic activity">
    <reaction evidence="16">
        <text>(11E)-octadecenoyl-CoA + 2 Fe(II)-[cytochrome b5] + O2 + 2 H(+) = (6Z,11E)-octadecadienoyl-CoA + 2 Fe(III)-[cytochrome b5] + 2 H2O</text>
        <dbReference type="Rhea" id="RHEA:46064"/>
        <dbReference type="Rhea" id="RHEA-COMP:10438"/>
        <dbReference type="Rhea" id="RHEA-COMP:10439"/>
        <dbReference type="ChEBI" id="CHEBI:15377"/>
        <dbReference type="ChEBI" id="CHEBI:15378"/>
        <dbReference type="ChEBI" id="CHEBI:15379"/>
        <dbReference type="ChEBI" id="CHEBI:29033"/>
        <dbReference type="ChEBI" id="CHEBI:29034"/>
        <dbReference type="ChEBI" id="CHEBI:74296"/>
        <dbReference type="ChEBI" id="CHEBI:85652"/>
    </reaction>
    <physiologicalReaction direction="left-to-right" evidence="16">
        <dbReference type="Rhea" id="RHEA:46065"/>
    </physiologicalReaction>
</comment>
<organism evidence="24 25">
    <name type="scientific">Ailuropoda melanoleuca</name>
    <name type="common">Giant panda</name>
    <dbReference type="NCBI Taxonomy" id="9646"/>
    <lineage>
        <taxon>Eukaryota</taxon>
        <taxon>Metazoa</taxon>
        <taxon>Chordata</taxon>
        <taxon>Craniata</taxon>
        <taxon>Vertebrata</taxon>
        <taxon>Euteleostomi</taxon>
        <taxon>Mammalia</taxon>
        <taxon>Eutheria</taxon>
        <taxon>Laurasiatheria</taxon>
        <taxon>Carnivora</taxon>
        <taxon>Caniformia</taxon>
        <taxon>Ursidae</taxon>
        <taxon>Ailuropoda</taxon>
    </lineage>
</organism>
<dbReference type="Proteomes" id="UP000008912">
    <property type="component" value="Unassembled WGS sequence"/>
</dbReference>
<dbReference type="PANTHER" id="PTHR19353:SF12">
    <property type="entry name" value="ACYL-COA 6-DESATURASE"/>
    <property type="match status" value="1"/>
</dbReference>
<dbReference type="InterPro" id="IPR001199">
    <property type="entry name" value="Cyt_B5-like_heme/steroid-bd"/>
</dbReference>
<keyword evidence="25" id="KW-1185">Reference proteome</keyword>
<comment type="similarity">
    <text evidence="3">Belongs to the fatty acid desaturase type 1 family.</text>
</comment>
<evidence type="ECO:0000256" key="5">
    <source>
        <dbReference type="ARBA" id="ARBA00022692"/>
    </source>
</evidence>
<sequence>MGKGGNQGEGATEREAPMATFYWEEIEKHNQRTDKWLVIDRKVYNITKWASRHPGGQRVIGHYAGEDATDAFRAFHRDLDFVRKFMKPLLIGELAPEEPSQDHGKNSQIMEDFRALRKAAEDMNLFKSNHLFFLLLLAHILVMESIAWFTIFYFGNGWIPTVITAFVLATSQGASANWWNHRHFQHHAKPNIFNKDPDVNMLHVFVLGESQPIEYGKKKLKYLPYNHQHEYFFLGECWGLPSNHTPEWPSVPPTPPPAAPSDPGIAPKPVRAGRAGHPEQTAPGIRCRRDPEAQAPTLGGPGGRGRVLPAPPQAQVAASAWVPHSVLAGLPPTERPGAPGQDASKRLCSPHSWATTAHPCVLPVPDHHDHDRTPRLGGESRVQLAWAWGDRGRWARGSAQCSRSLPPGVEGGLFAFRKGLALGLPGAREATALHIPPLPTHRGAGGRATAFAELPQKAPGGCVMRAKLDPPVCRSGRCLPCVRVPLQP</sequence>
<protein>
    <recommendedName>
        <fullName evidence="13">Acyl-CoA 6-desaturase</fullName>
        <ecNumber evidence="12">1.14.19.3</ecNumber>
    </recommendedName>
    <alternativeName>
        <fullName evidence="14">Fatty acid desaturase 2</fullName>
    </alternativeName>
</protein>
<dbReference type="InterPro" id="IPR036400">
    <property type="entry name" value="Cyt_B5-like_heme/steroid_sf"/>
</dbReference>
<keyword evidence="6" id="KW-0276">Fatty acid metabolism</keyword>
<proteinExistence type="inferred from homology"/>
<evidence type="ECO:0000256" key="8">
    <source>
        <dbReference type="ARBA" id="ARBA00023002"/>
    </source>
</evidence>
<dbReference type="GeneTree" id="ENSGT00950000182990"/>
<evidence type="ECO:0000256" key="3">
    <source>
        <dbReference type="ARBA" id="ARBA00009295"/>
    </source>
</evidence>
<dbReference type="Gene3D" id="3.10.120.10">
    <property type="entry name" value="Cytochrome b5-like heme/steroid binding domain"/>
    <property type="match status" value="1"/>
</dbReference>
<evidence type="ECO:0000259" key="23">
    <source>
        <dbReference type="PROSITE" id="PS50255"/>
    </source>
</evidence>
<keyword evidence="5 22" id="KW-0812">Transmembrane</keyword>
<accession>A0A7N5KQ70</accession>
<comment type="catalytic activity">
    <reaction evidence="18">
        <text>(11Z,14Z,17Z)-eicosatrienoyl-CoA + 2 Fe(II)-[cytochrome b5] + O2 + 2 H(+) = (8Z,11Z,14Z,17Z)-eicosatetraenoyl-CoA + 2 Fe(III)-[cytochrome b5] + 2 H2O</text>
        <dbReference type="Rhea" id="RHEA:39571"/>
        <dbReference type="Rhea" id="RHEA-COMP:10438"/>
        <dbReference type="Rhea" id="RHEA-COMP:10439"/>
        <dbReference type="ChEBI" id="CHEBI:15377"/>
        <dbReference type="ChEBI" id="CHEBI:15378"/>
        <dbReference type="ChEBI" id="CHEBI:15379"/>
        <dbReference type="ChEBI" id="CHEBI:29033"/>
        <dbReference type="ChEBI" id="CHEBI:29034"/>
        <dbReference type="ChEBI" id="CHEBI:74265"/>
        <dbReference type="ChEBI" id="CHEBI:74328"/>
    </reaction>
    <physiologicalReaction direction="left-to-right" evidence="18">
        <dbReference type="Rhea" id="RHEA:39572"/>
    </physiologicalReaction>
</comment>
<feature type="transmembrane region" description="Helical" evidence="22">
    <location>
        <begin position="131"/>
        <end position="151"/>
    </location>
</feature>
<keyword evidence="9" id="KW-0443">Lipid metabolism</keyword>
<dbReference type="PRINTS" id="PR00363">
    <property type="entry name" value="CYTOCHROMEB5"/>
</dbReference>
<dbReference type="GO" id="GO:0006633">
    <property type="term" value="P:fatty acid biosynthetic process"/>
    <property type="evidence" value="ECO:0007669"/>
    <property type="project" value="UniProtKB-KW"/>
</dbReference>
<evidence type="ECO:0000256" key="4">
    <source>
        <dbReference type="ARBA" id="ARBA00022516"/>
    </source>
</evidence>
<dbReference type="GO" id="GO:0016213">
    <property type="term" value="F:acyl-CoA 6-desaturase activity"/>
    <property type="evidence" value="ECO:0007669"/>
    <property type="project" value="UniProtKB-EC"/>
</dbReference>
<dbReference type="FunFam" id="3.10.120.10:FF:000010">
    <property type="entry name" value="Delta-6 fatty acyl desaturase"/>
    <property type="match status" value="1"/>
</dbReference>
<comment type="subcellular location">
    <subcellularLocation>
        <location evidence="1">Membrane</location>
        <topology evidence="1">Multi-pass membrane protein</topology>
    </subcellularLocation>
</comment>